<dbReference type="RefSeq" id="WP_352064648.1">
    <property type="nucleotide sequence ID" value="NZ_JBEPAZ010000030.1"/>
</dbReference>
<name>A0ABV1UCX0_9ACTN</name>
<evidence type="ECO:0000313" key="2">
    <source>
        <dbReference type="Proteomes" id="UP001470023"/>
    </source>
</evidence>
<sequence length="57" mass="6184">MSSAPTGPTAEGSLGRPARPAGYWERVIRIVDQAPPLTDEQRARIRTAFHQPKEAAA</sequence>
<protein>
    <submittedName>
        <fullName evidence="1">Uncharacterized protein</fullName>
    </submittedName>
</protein>
<accession>A0ABV1UCX0</accession>
<comment type="caution">
    <text evidence="1">The sequence shown here is derived from an EMBL/GenBank/DDBJ whole genome shotgun (WGS) entry which is preliminary data.</text>
</comment>
<keyword evidence="2" id="KW-1185">Reference proteome</keyword>
<dbReference type="Proteomes" id="UP001470023">
    <property type="component" value="Unassembled WGS sequence"/>
</dbReference>
<dbReference type="EMBL" id="JBEPAZ010000030">
    <property type="protein sequence ID" value="MER6431562.1"/>
    <property type="molecule type" value="Genomic_DNA"/>
</dbReference>
<gene>
    <name evidence="1" type="ORF">ABT272_28105</name>
</gene>
<organism evidence="1 2">
    <name type="scientific">Streptomyces sp. 900105245</name>
    <dbReference type="NCBI Taxonomy" id="3154379"/>
    <lineage>
        <taxon>Bacteria</taxon>
        <taxon>Bacillati</taxon>
        <taxon>Actinomycetota</taxon>
        <taxon>Actinomycetes</taxon>
        <taxon>Kitasatosporales</taxon>
        <taxon>Streptomycetaceae</taxon>
        <taxon>Streptomyces</taxon>
    </lineage>
</organism>
<evidence type="ECO:0000313" key="1">
    <source>
        <dbReference type="EMBL" id="MER6431562.1"/>
    </source>
</evidence>
<reference evidence="1 2" key="1">
    <citation type="submission" date="2024-06" db="EMBL/GenBank/DDBJ databases">
        <title>The Natural Products Discovery Center: Release of the First 8490 Sequenced Strains for Exploring Actinobacteria Biosynthetic Diversity.</title>
        <authorList>
            <person name="Kalkreuter E."/>
            <person name="Kautsar S.A."/>
            <person name="Yang D."/>
            <person name="Bader C.D."/>
            <person name="Teijaro C.N."/>
            <person name="Fluegel L."/>
            <person name="Davis C.M."/>
            <person name="Simpson J.R."/>
            <person name="Lauterbach L."/>
            <person name="Steele A.D."/>
            <person name="Gui C."/>
            <person name="Meng S."/>
            <person name="Li G."/>
            <person name="Viehrig K."/>
            <person name="Ye F."/>
            <person name="Su P."/>
            <person name="Kiefer A.F."/>
            <person name="Nichols A."/>
            <person name="Cepeda A.J."/>
            <person name="Yan W."/>
            <person name="Fan B."/>
            <person name="Jiang Y."/>
            <person name="Adhikari A."/>
            <person name="Zheng C.-J."/>
            <person name="Schuster L."/>
            <person name="Cowan T.M."/>
            <person name="Smanski M.J."/>
            <person name="Chevrette M.G."/>
            <person name="De Carvalho L.P.S."/>
            <person name="Shen B."/>
        </authorList>
    </citation>
    <scope>NUCLEOTIDE SEQUENCE [LARGE SCALE GENOMIC DNA]</scope>
    <source>
        <strain evidence="1 2">NPDC001166</strain>
    </source>
</reference>
<proteinExistence type="predicted"/>